<evidence type="ECO:0000256" key="6">
    <source>
        <dbReference type="ARBA" id="ARBA00038076"/>
    </source>
</evidence>
<dbReference type="Pfam" id="PF02687">
    <property type="entry name" value="FtsX"/>
    <property type="match status" value="2"/>
</dbReference>
<dbReference type="OrthoDB" id="1694171at2"/>
<evidence type="ECO:0000259" key="8">
    <source>
        <dbReference type="Pfam" id="PF02687"/>
    </source>
</evidence>
<feature type="transmembrane region" description="Helical" evidence="7">
    <location>
        <begin position="417"/>
        <end position="438"/>
    </location>
</feature>
<proteinExistence type="inferred from homology"/>
<comment type="similarity">
    <text evidence="6">Belongs to the ABC-4 integral membrane protein family.</text>
</comment>
<feature type="transmembrane region" description="Helical" evidence="7">
    <location>
        <begin position="304"/>
        <end position="323"/>
    </location>
</feature>
<feature type="transmembrane region" description="Helical" evidence="7">
    <location>
        <begin position="790"/>
        <end position="812"/>
    </location>
</feature>
<reference evidence="9 10" key="1">
    <citation type="submission" date="2017-06" db="EMBL/GenBank/DDBJ databases">
        <title>Complete genome sequence of Paenibacillus donghaensis KCTC 13049T isolated from East Sea sediment, South Korea.</title>
        <authorList>
            <person name="Jung B.K."/>
            <person name="Hong S.-J."/>
            <person name="Shin J.-H."/>
        </authorList>
    </citation>
    <scope>NUCLEOTIDE SEQUENCE [LARGE SCALE GENOMIC DNA]</scope>
    <source>
        <strain evidence="9 10">KCTC 13049</strain>
    </source>
</reference>
<feature type="domain" description="ABC3 transporter permease C-terminal" evidence="8">
    <location>
        <begin position="700"/>
        <end position="816"/>
    </location>
</feature>
<dbReference type="InterPro" id="IPR003838">
    <property type="entry name" value="ABC3_permease_C"/>
</dbReference>
<keyword evidence="4 7" id="KW-1133">Transmembrane helix</keyword>
<evidence type="ECO:0000256" key="7">
    <source>
        <dbReference type="SAM" id="Phobius"/>
    </source>
</evidence>
<sequence length="825" mass="91917">MLAKKSVRSSKNYIAILAIALAGMMFTSVFTIAGSLLESMKDNEMRIKGSYAHSGFHQMSMTEYLRVSTDPEIKDSSYSILIGDAQGDAFRKLPTEVRYSEDKYAEWSYSLPNKGTMPQQKKEIGVSALVLDALGLPHTLGQSITLTFKTDKQVITDTFTVSGIWDGNPVAWRQSIWVSREYADAVAPVANEPWNNRPNVYSGYMNSQFWFPHTWNIETQAEELASRTGFDGQITVNSSSEFIDSEPQDLFLGILVIVVIFVAGYLVIYNVFYISIAQDIRSYGLLKTLGTTSKQIKRMVRFKAVYLACIGIPIGLMSGWVIGRLLVPSIIYNFGEEMRVVPSLHPLIFALSVIFSLLTVYMSCSGPAKVASRVSPMEALRYIEGDQQGSRRKKKKANPISPVRLALANLKRTPRKVLMVTLSFTLSLVIFNSTYGLVHSFDFDKFIAYQSVADFTVADASIINNSSPFNTSGVSEEFTRQVQTLDGLENSGNVYVETVTQNLTDQALVALQKLTGLMSESEREEFQSSQEMVKHRSTVNTFGFSEWPAQLIQVKEGHLNSQRWENGEGIYVTNVSTFKDGTHSIYHPGDKVMVSFGNGKEKEYDVLAIVDFPKAIHSASYYDIGLEFLLPSDELIANAGAMQPMYTIFDVDDNHITQTEKWLEQYCSTTDTGLDYFSKKASAETFNNLIFMFEVVGGVLCILLGIIGVLNFINSMLTSILTRKREIAMLQSIGMTVRQVKKMLNYEGIGYACLGLLLSVVLGSLASMTVVPALGAELSYFTWRFTLTPIAVSVIPIVLIAVIIPALCYRNIAKKTIIERLRINE</sequence>
<feature type="transmembrane region" description="Helical" evidence="7">
    <location>
        <begin position="689"/>
        <end position="713"/>
    </location>
</feature>
<feature type="transmembrane region" description="Helical" evidence="7">
    <location>
        <begin position="748"/>
        <end position="770"/>
    </location>
</feature>
<evidence type="ECO:0000256" key="2">
    <source>
        <dbReference type="ARBA" id="ARBA00022475"/>
    </source>
</evidence>
<dbReference type="GO" id="GO:0022857">
    <property type="term" value="F:transmembrane transporter activity"/>
    <property type="evidence" value="ECO:0007669"/>
    <property type="project" value="TreeGrafter"/>
</dbReference>
<keyword evidence="10" id="KW-1185">Reference proteome</keyword>
<dbReference type="GO" id="GO:0005886">
    <property type="term" value="C:plasma membrane"/>
    <property type="evidence" value="ECO:0007669"/>
    <property type="project" value="UniProtKB-SubCell"/>
</dbReference>
<dbReference type="Proteomes" id="UP000249890">
    <property type="component" value="Chromosome"/>
</dbReference>
<gene>
    <name evidence="9" type="ORF">B9T62_11270</name>
</gene>
<evidence type="ECO:0000256" key="1">
    <source>
        <dbReference type="ARBA" id="ARBA00004651"/>
    </source>
</evidence>
<keyword evidence="2" id="KW-1003">Cell membrane</keyword>
<keyword evidence="3 7" id="KW-0812">Transmembrane</keyword>
<organism evidence="9 10">
    <name type="scientific">Paenibacillus donghaensis</name>
    <dbReference type="NCBI Taxonomy" id="414771"/>
    <lineage>
        <taxon>Bacteria</taxon>
        <taxon>Bacillati</taxon>
        <taxon>Bacillota</taxon>
        <taxon>Bacilli</taxon>
        <taxon>Bacillales</taxon>
        <taxon>Paenibacillaceae</taxon>
        <taxon>Paenibacillus</taxon>
    </lineage>
</organism>
<evidence type="ECO:0000256" key="3">
    <source>
        <dbReference type="ARBA" id="ARBA00022692"/>
    </source>
</evidence>
<evidence type="ECO:0000256" key="5">
    <source>
        <dbReference type="ARBA" id="ARBA00023136"/>
    </source>
</evidence>
<name>A0A2Z2K5E8_9BACL</name>
<evidence type="ECO:0000313" key="10">
    <source>
        <dbReference type="Proteomes" id="UP000249890"/>
    </source>
</evidence>
<feature type="transmembrane region" description="Helical" evidence="7">
    <location>
        <begin position="343"/>
        <end position="364"/>
    </location>
</feature>
<dbReference type="PANTHER" id="PTHR30572">
    <property type="entry name" value="MEMBRANE COMPONENT OF TRANSPORTER-RELATED"/>
    <property type="match status" value="1"/>
</dbReference>
<evidence type="ECO:0000256" key="4">
    <source>
        <dbReference type="ARBA" id="ARBA00022989"/>
    </source>
</evidence>
<accession>A0A2Z2K5E8</accession>
<protein>
    <submittedName>
        <fullName evidence="9">ABC transporter permease</fullName>
    </submittedName>
</protein>
<feature type="domain" description="ABC3 transporter permease C-terminal" evidence="8">
    <location>
        <begin position="255"/>
        <end position="373"/>
    </location>
</feature>
<dbReference type="KEGG" id="pdh:B9T62_11270"/>
<dbReference type="InterPro" id="IPR050250">
    <property type="entry name" value="Macrolide_Exporter_MacB"/>
</dbReference>
<keyword evidence="5 7" id="KW-0472">Membrane</keyword>
<dbReference type="PANTHER" id="PTHR30572:SF4">
    <property type="entry name" value="ABC TRANSPORTER PERMEASE YTRF"/>
    <property type="match status" value="1"/>
</dbReference>
<comment type="subcellular location">
    <subcellularLocation>
        <location evidence="1">Cell membrane</location>
        <topology evidence="1">Multi-pass membrane protein</topology>
    </subcellularLocation>
</comment>
<dbReference type="AlphaFoldDB" id="A0A2Z2K5E8"/>
<evidence type="ECO:0000313" key="9">
    <source>
        <dbReference type="EMBL" id="ASA21316.1"/>
    </source>
</evidence>
<dbReference type="EMBL" id="CP021780">
    <property type="protein sequence ID" value="ASA21316.1"/>
    <property type="molecule type" value="Genomic_DNA"/>
</dbReference>
<feature type="transmembrane region" description="Helical" evidence="7">
    <location>
        <begin position="250"/>
        <end position="272"/>
    </location>
</feature>
<feature type="transmembrane region" description="Helical" evidence="7">
    <location>
        <begin position="12"/>
        <end position="37"/>
    </location>
</feature>